<evidence type="ECO:0000256" key="6">
    <source>
        <dbReference type="ARBA" id="ARBA00017032"/>
    </source>
</evidence>
<dbReference type="CDD" id="cd00769">
    <property type="entry name" value="PheRS_beta_core"/>
    <property type="match status" value="1"/>
</dbReference>
<dbReference type="FunFam" id="3.50.40.10:FF:000002">
    <property type="entry name" value="phenylalanine--tRNA ligase beta subunit"/>
    <property type="match status" value="1"/>
</dbReference>
<dbReference type="GO" id="GO:0003723">
    <property type="term" value="F:RNA binding"/>
    <property type="evidence" value="ECO:0007669"/>
    <property type="project" value="InterPro"/>
</dbReference>
<dbReference type="SMART" id="SM00873">
    <property type="entry name" value="B3_4"/>
    <property type="match status" value="1"/>
</dbReference>
<dbReference type="InterPro" id="IPR020825">
    <property type="entry name" value="Phe-tRNA_synthase-like_B3/B4"/>
</dbReference>
<evidence type="ECO:0000256" key="7">
    <source>
        <dbReference type="ARBA" id="ARBA00022490"/>
    </source>
</evidence>
<dbReference type="AlphaFoldDB" id="A0A085LL16"/>
<dbReference type="GO" id="GO:0006432">
    <property type="term" value="P:phenylalanyl-tRNA aminoacylation"/>
    <property type="evidence" value="ECO:0007669"/>
    <property type="project" value="InterPro"/>
</dbReference>
<feature type="domain" description="B5" evidence="17">
    <location>
        <begin position="255"/>
        <end position="332"/>
    </location>
</feature>
<dbReference type="NCBIfam" id="TIGR00471">
    <property type="entry name" value="pheT_arch"/>
    <property type="match status" value="1"/>
</dbReference>
<dbReference type="Pfam" id="PF03484">
    <property type="entry name" value="B5"/>
    <property type="match status" value="1"/>
</dbReference>
<evidence type="ECO:0000313" key="18">
    <source>
        <dbReference type="EMBL" id="KFD45662.1"/>
    </source>
</evidence>
<keyword evidence="8" id="KW-0436">Ligase</keyword>
<dbReference type="InterPro" id="IPR005147">
    <property type="entry name" value="tRNA_synthase_B5-dom"/>
</dbReference>
<evidence type="ECO:0000256" key="13">
    <source>
        <dbReference type="ARBA" id="ARBA00022917"/>
    </source>
</evidence>
<dbReference type="InterPro" id="IPR041616">
    <property type="entry name" value="PheRS_beta_core"/>
</dbReference>
<comment type="subunit">
    <text evidence="4">Tetramer of two alpha and two beta subunits.</text>
</comment>
<keyword evidence="12" id="KW-0460">Magnesium</keyword>
<accession>A0A085LL16</accession>
<dbReference type="InterPro" id="IPR009061">
    <property type="entry name" value="DNA-bd_dom_put_sf"/>
</dbReference>
<evidence type="ECO:0000256" key="12">
    <source>
        <dbReference type="ARBA" id="ARBA00022842"/>
    </source>
</evidence>
<evidence type="ECO:0000256" key="5">
    <source>
        <dbReference type="ARBA" id="ARBA00012814"/>
    </source>
</evidence>
<organism evidence="18 19">
    <name type="scientific">Trichuris suis</name>
    <name type="common">pig whipworm</name>
    <dbReference type="NCBI Taxonomy" id="68888"/>
    <lineage>
        <taxon>Eukaryota</taxon>
        <taxon>Metazoa</taxon>
        <taxon>Ecdysozoa</taxon>
        <taxon>Nematoda</taxon>
        <taxon>Enoplea</taxon>
        <taxon>Dorylaimia</taxon>
        <taxon>Trichinellida</taxon>
        <taxon>Trichuridae</taxon>
        <taxon>Trichuris</taxon>
    </lineage>
</organism>
<evidence type="ECO:0000256" key="16">
    <source>
        <dbReference type="ARBA" id="ARBA00049255"/>
    </source>
</evidence>
<dbReference type="SMART" id="SM00874">
    <property type="entry name" value="B5"/>
    <property type="match status" value="1"/>
</dbReference>
<dbReference type="InterPro" id="IPR004531">
    <property type="entry name" value="Phe-tRNA-synth_IIc_bsu_arc_euk"/>
</dbReference>
<dbReference type="Proteomes" id="UP000030764">
    <property type="component" value="Unassembled WGS sequence"/>
</dbReference>
<keyword evidence="7" id="KW-0963">Cytoplasm</keyword>
<dbReference type="InterPro" id="IPR045060">
    <property type="entry name" value="Phe-tRNA-ligase_IIc_bsu"/>
</dbReference>
<comment type="subcellular location">
    <subcellularLocation>
        <location evidence="2">Cytoplasm</location>
    </subcellularLocation>
</comment>
<keyword evidence="14" id="KW-0030">Aminoacyl-tRNA synthetase</keyword>
<evidence type="ECO:0000256" key="3">
    <source>
        <dbReference type="ARBA" id="ARBA00007438"/>
    </source>
</evidence>
<proteinExistence type="inferred from homology"/>
<evidence type="ECO:0000256" key="8">
    <source>
        <dbReference type="ARBA" id="ARBA00022598"/>
    </source>
</evidence>
<evidence type="ECO:0000256" key="14">
    <source>
        <dbReference type="ARBA" id="ARBA00023146"/>
    </source>
</evidence>
<comment type="cofactor">
    <cofactor evidence="1">
        <name>Mg(2+)</name>
        <dbReference type="ChEBI" id="CHEBI:18420"/>
    </cofactor>
</comment>
<dbReference type="Pfam" id="PF18262">
    <property type="entry name" value="PhetRS_B1"/>
    <property type="match status" value="1"/>
</dbReference>
<dbReference type="PROSITE" id="PS51483">
    <property type="entry name" value="B5"/>
    <property type="match status" value="1"/>
</dbReference>
<dbReference type="PANTHER" id="PTHR10947:SF0">
    <property type="entry name" value="PHENYLALANINE--TRNA LIGASE BETA SUBUNIT"/>
    <property type="match status" value="1"/>
</dbReference>
<keyword evidence="13" id="KW-0648">Protein biosynthesis</keyword>
<protein>
    <recommendedName>
        <fullName evidence="6">Phenylalanine--tRNA ligase beta subunit</fullName>
        <ecNumber evidence="5">6.1.1.20</ecNumber>
    </recommendedName>
    <alternativeName>
        <fullName evidence="15">Phenylalanyl-tRNA synthetase beta subunit</fullName>
    </alternativeName>
</protein>
<dbReference type="FunFam" id="3.30.930.10:FF:000059">
    <property type="entry name" value="phenylalanine--tRNA ligase beta subunit"/>
    <property type="match status" value="1"/>
</dbReference>
<evidence type="ECO:0000256" key="2">
    <source>
        <dbReference type="ARBA" id="ARBA00004496"/>
    </source>
</evidence>
<dbReference type="EC" id="6.1.1.20" evidence="5"/>
<evidence type="ECO:0000259" key="17">
    <source>
        <dbReference type="PROSITE" id="PS51483"/>
    </source>
</evidence>
<evidence type="ECO:0000256" key="15">
    <source>
        <dbReference type="ARBA" id="ARBA00033189"/>
    </source>
</evidence>
<evidence type="ECO:0000256" key="1">
    <source>
        <dbReference type="ARBA" id="ARBA00001946"/>
    </source>
</evidence>
<sequence length="546" mass="60917">VTDDSTNEENEVADAVVYKIEVPANRCDLLSSEGLLTALQTFFRSKRPPVFYIGGSSDVTVSVDDCVKQIRPFIVAAVLRGMHLSKESYESLIDLQEKLHHNICRKRALVAIGVHDLDTLKGPFLYTTKPPDDICFQPLHQTRKYTASELMMLYSSDLHLRQYLHIIQGASRYPVIYDSNGTVLSMPPIINGDHSKVTLSTRNVLIECTALDLRRAEIVLDTLVCTYSKYCRPPYTAEAVTIHSADGSRKFYPTLLSAEITLSVEEINKRIGIELNASEIACLLRRMGLETNAVDSNNLMHVSVPPSRHDILHPCDIIEDVAIAYGYNKIPRILPPVTIVAEQLRMNKLTETFRREIAASGFTEILTFALCSRSDVSTRLNDPNALFEAVQVANPKTLDFQVARTKLLPGILKTIGHNRERSLPLKLFEIQDIVLKKGGLAKNRRNVCAVHYGKVSGFEVIHGLLDHLMAMLSIPLDEKNGYHIAEIEDPAFFPGRCAAIFLMGGPNPIGHMGILHPEVTKAFELNFVCASLELSFEDMMFAVQCL</sequence>
<evidence type="ECO:0000313" key="19">
    <source>
        <dbReference type="Proteomes" id="UP000030764"/>
    </source>
</evidence>
<dbReference type="Pfam" id="PF17759">
    <property type="entry name" value="tRNA_synthFbeta"/>
    <property type="match status" value="1"/>
</dbReference>
<dbReference type="Gene3D" id="3.50.40.10">
    <property type="entry name" value="Phenylalanyl-trna Synthetase, Chain B, domain 3"/>
    <property type="match status" value="1"/>
</dbReference>
<evidence type="ECO:0000256" key="10">
    <source>
        <dbReference type="ARBA" id="ARBA00022741"/>
    </source>
</evidence>
<keyword evidence="9" id="KW-0479">Metal-binding</keyword>
<reference evidence="18 19" key="1">
    <citation type="journal article" date="2014" name="Nat. Genet.">
        <title>Genome and transcriptome of the porcine whipworm Trichuris suis.</title>
        <authorList>
            <person name="Jex A.R."/>
            <person name="Nejsum P."/>
            <person name="Schwarz E.M."/>
            <person name="Hu L."/>
            <person name="Young N.D."/>
            <person name="Hall R.S."/>
            <person name="Korhonen P.K."/>
            <person name="Liao S."/>
            <person name="Thamsborg S."/>
            <person name="Xia J."/>
            <person name="Xu P."/>
            <person name="Wang S."/>
            <person name="Scheerlinck J.P."/>
            <person name="Hofmann A."/>
            <person name="Sternberg P.W."/>
            <person name="Wang J."/>
            <person name="Gasser R.B."/>
        </authorList>
    </citation>
    <scope>NUCLEOTIDE SEQUENCE [LARGE SCALE GENOMIC DNA]</scope>
    <source>
        <strain evidence="18">DCEP-RM93M</strain>
    </source>
</reference>
<comment type="similarity">
    <text evidence="3">Belongs to the phenylalanyl-tRNA synthetase beta subunit family. Type 2 subfamily.</text>
</comment>
<dbReference type="GO" id="GO:0004826">
    <property type="term" value="F:phenylalanine-tRNA ligase activity"/>
    <property type="evidence" value="ECO:0007669"/>
    <property type="project" value="UniProtKB-EC"/>
</dbReference>
<name>A0A085LL16_9BILA</name>
<dbReference type="PANTHER" id="PTHR10947">
    <property type="entry name" value="PHENYLALANYL-TRNA SYNTHETASE BETA CHAIN AND LEUCINE-RICH REPEAT-CONTAINING PROTEIN 47"/>
    <property type="match status" value="1"/>
</dbReference>
<comment type="catalytic activity">
    <reaction evidence="16">
        <text>tRNA(Phe) + L-phenylalanine + ATP = L-phenylalanyl-tRNA(Phe) + AMP + diphosphate + H(+)</text>
        <dbReference type="Rhea" id="RHEA:19413"/>
        <dbReference type="Rhea" id="RHEA-COMP:9668"/>
        <dbReference type="Rhea" id="RHEA-COMP:9699"/>
        <dbReference type="ChEBI" id="CHEBI:15378"/>
        <dbReference type="ChEBI" id="CHEBI:30616"/>
        <dbReference type="ChEBI" id="CHEBI:33019"/>
        <dbReference type="ChEBI" id="CHEBI:58095"/>
        <dbReference type="ChEBI" id="CHEBI:78442"/>
        <dbReference type="ChEBI" id="CHEBI:78531"/>
        <dbReference type="ChEBI" id="CHEBI:456215"/>
        <dbReference type="EC" id="6.1.1.20"/>
    </reaction>
</comment>
<dbReference type="SUPFAM" id="SSF56037">
    <property type="entry name" value="PheT/TilS domain"/>
    <property type="match status" value="1"/>
</dbReference>
<keyword evidence="10" id="KW-0547">Nucleotide-binding</keyword>
<dbReference type="SUPFAM" id="SSF46955">
    <property type="entry name" value="Putative DNA-binding domain"/>
    <property type="match status" value="1"/>
</dbReference>
<dbReference type="SUPFAM" id="SSF55681">
    <property type="entry name" value="Class II aaRS and biotin synthetases"/>
    <property type="match status" value="1"/>
</dbReference>
<dbReference type="GO" id="GO:0000287">
    <property type="term" value="F:magnesium ion binding"/>
    <property type="evidence" value="ECO:0007669"/>
    <property type="project" value="InterPro"/>
</dbReference>
<dbReference type="Gene3D" id="3.30.930.10">
    <property type="entry name" value="Bira Bifunctional Protein, Domain 2"/>
    <property type="match status" value="1"/>
</dbReference>
<keyword evidence="11" id="KW-0067">ATP-binding</keyword>
<dbReference type="Pfam" id="PF03483">
    <property type="entry name" value="B3_4"/>
    <property type="match status" value="1"/>
</dbReference>
<dbReference type="GO" id="GO:0009328">
    <property type="term" value="C:phenylalanine-tRNA ligase complex"/>
    <property type="evidence" value="ECO:0007669"/>
    <property type="project" value="TreeGrafter"/>
</dbReference>
<gene>
    <name evidence="18" type="ORF">M513_13465</name>
</gene>
<dbReference type="InterPro" id="IPR005146">
    <property type="entry name" value="B3/B4_tRNA-bd"/>
</dbReference>
<evidence type="ECO:0000256" key="4">
    <source>
        <dbReference type="ARBA" id="ARBA00011209"/>
    </source>
</evidence>
<dbReference type="InterPro" id="IPR040659">
    <property type="entry name" value="PhetRS_B1"/>
</dbReference>
<evidence type="ECO:0000256" key="9">
    <source>
        <dbReference type="ARBA" id="ARBA00022723"/>
    </source>
</evidence>
<evidence type="ECO:0000256" key="11">
    <source>
        <dbReference type="ARBA" id="ARBA00022840"/>
    </source>
</evidence>
<keyword evidence="19" id="KW-1185">Reference proteome</keyword>
<dbReference type="InterPro" id="IPR045864">
    <property type="entry name" value="aa-tRNA-synth_II/BPL/LPL"/>
</dbReference>
<dbReference type="GO" id="GO:0005524">
    <property type="term" value="F:ATP binding"/>
    <property type="evidence" value="ECO:0007669"/>
    <property type="project" value="UniProtKB-KW"/>
</dbReference>
<dbReference type="EMBL" id="KL363444">
    <property type="protein sequence ID" value="KFD45662.1"/>
    <property type="molecule type" value="Genomic_DNA"/>
</dbReference>
<dbReference type="Gene3D" id="3.30.56.10">
    <property type="match status" value="2"/>
</dbReference>
<feature type="non-terminal residue" evidence="18">
    <location>
        <position position="1"/>
    </location>
</feature>